<evidence type="ECO:0000313" key="2">
    <source>
        <dbReference type="EMBL" id="MBD3916247.1"/>
    </source>
</evidence>
<organism evidence="2 3">
    <name type="scientific">Nocardioides hwasunensis</name>
    <dbReference type="NCBI Taxonomy" id="397258"/>
    <lineage>
        <taxon>Bacteria</taxon>
        <taxon>Bacillati</taxon>
        <taxon>Actinomycetota</taxon>
        <taxon>Actinomycetes</taxon>
        <taxon>Propionibacteriales</taxon>
        <taxon>Nocardioidaceae</taxon>
        <taxon>Nocardioides</taxon>
    </lineage>
</organism>
<evidence type="ECO:0000256" key="1">
    <source>
        <dbReference type="SAM" id="MobiDB-lite"/>
    </source>
</evidence>
<gene>
    <name evidence="2" type="ORF">IEZ25_16630</name>
</gene>
<comment type="caution">
    <text evidence="2">The sequence shown here is derived from an EMBL/GenBank/DDBJ whole genome shotgun (WGS) entry which is preliminary data.</text>
</comment>
<name>A0ABR8MJS2_9ACTN</name>
<evidence type="ECO:0000313" key="3">
    <source>
        <dbReference type="Proteomes" id="UP000649289"/>
    </source>
</evidence>
<keyword evidence="3" id="KW-1185">Reference proteome</keyword>
<evidence type="ECO:0008006" key="4">
    <source>
        <dbReference type="Google" id="ProtNLM"/>
    </source>
</evidence>
<dbReference type="EMBL" id="JACXYY010000007">
    <property type="protein sequence ID" value="MBD3916247.1"/>
    <property type="molecule type" value="Genomic_DNA"/>
</dbReference>
<protein>
    <recommendedName>
        <fullName evidence="4">DUF5666 domain-containing protein</fullName>
    </recommendedName>
</protein>
<feature type="compositionally biased region" description="Polar residues" evidence="1">
    <location>
        <begin position="43"/>
        <end position="52"/>
    </location>
</feature>
<feature type="compositionally biased region" description="Low complexity" evidence="1">
    <location>
        <begin position="19"/>
        <end position="40"/>
    </location>
</feature>
<reference evidence="2 3" key="1">
    <citation type="submission" date="2020-09" db="EMBL/GenBank/DDBJ databases">
        <title>novel species in genus Nocardioides.</title>
        <authorList>
            <person name="Zhang G."/>
        </authorList>
    </citation>
    <scope>NUCLEOTIDE SEQUENCE [LARGE SCALE GENOMIC DNA]</scope>
    <source>
        <strain evidence="2 3">19197</strain>
    </source>
</reference>
<dbReference type="Proteomes" id="UP000649289">
    <property type="component" value="Unassembled WGS sequence"/>
</dbReference>
<proteinExistence type="predicted"/>
<sequence length="127" mass="12432">MATALLVVLAAGCGDQSGTATDPPASPPTATESTMTTDPPTASPSAGATTPPSEGLQKIRVVGEVVQTGDCVVVRDDNATTWTIEGEGADGLSPGDRVSVTGAPDLTATGCGGPLVRARTISVLPSG</sequence>
<feature type="region of interest" description="Disordered" evidence="1">
    <location>
        <begin position="14"/>
        <end position="54"/>
    </location>
</feature>
<accession>A0ABR8MJS2</accession>